<evidence type="ECO:0000259" key="28">
    <source>
        <dbReference type="PROSITE" id="PS50011"/>
    </source>
</evidence>
<dbReference type="Pfam" id="PF07714">
    <property type="entry name" value="PK_Tyr_Ser-Thr"/>
    <property type="match status" value="1"/>
</dbReference>
<keyword evidence="8 26" id="KW-0479">Metal-binding</keyword>
<dbReference type="InterPro" id="IPR036770">
    <property type="entry name" value="Ankyrin_rpt-contain_sf"/>
</dbReference>
<evidence type="ECO:0000256" key="14">
    <source>
        <dbReference type="ARBA" id="ARBA00023043"/>
    </source>
</evidence>
<evidence type="ECO:0000313" key="30">
    <source>
        <dbReference type="EMBL" id="KAG2457187.1"/>
    </source>
</evidence>
<dbReference type="PANTHER" id="PTHR10314">
    <property type="entry name" value="CYSTATHIONINE BETA-SYNTHASE"/>
    <property type="match status" value="1"/>
</dbReference>
<evidence type="ECO:0000256" key="17">
    <source>
        <dbReference type="ARBA" id="ARBA00023239"/>
    </source>
</evidence>
<evidence type="ECO:0000256" key="1">
    <source>
        <dbReference type="ARBA" id="ARBA00001933"/>
    </source>
</evidence>
<evidence type="ECO:0000256" key="4">
    <source>
        <dbReference type="ARBA" id="ARBA00004544"/>
    </source>
</evidence>
<evidence type="ECO:0000256" key="3">
    <source>
        <dbReference type="ARBA" id="ARBA00004204"/>
    </source>
</evidence>
<evidence type="ECO:0000256" key="23">
    <source>
        <dbReference type="ARBA" id="ARBA00049752"/>
    </source>
</evidence>
<dbReference type="CDD" id="cd01561">
    <property type="entry name" value="CBS_like"/>
    <property type="match status" value="1"/>
</dbReference>
<evidence type="ECO:0000256" key="9">
    <source>
        <dbReference type="ARBA" id="ARBA00022737"/>
    </source>
</evidence>
<protein>
    <recommendedName>
        <fullName evidence="18">Cystathionine beta-synthase</fullName>
        <ecNumber evidence="7">4.2.1.22</ecNumber>
    </recommendedName>
    <alternativeName>
        <fullName evidence="21">ILK-1</fullName>
    </alternativeName>
    <alternativeName>
        <fullName evidence="20">ILK-2</fullName>
    </alternativeName>
    <alternativeName>
        <fullName evidence="24">Inactive integrin-linked kinase</fullName>
    </alternativeName>
    <alternativeName>
        <fullName evidence="23">Scaffold protein ILK</fullName>
    </alternativeName>
    <alternativeName>
        <fullName evidence="19">p59ILK</fullName>
    </alternativeName>
</protein>
<keyword evidence="13" id="KW-0663">Pyridoxal phosphate</keyword>
<accession>A0A8X7WY88</accession>
<evidence type="ECO:0000256" key="25">
    <source>
        <dbReference type="PROSITE-ProRule" id="PRU00023"/>
    </source>
</evidence>
<dbReference type="InterPro" id="IPR035692">
    <property type="entry name" value="PK_ILK"/>
</dbReference>
<reference evidence="30 31" key="1">
    <citation type="journal article" date="2021" name="Cell">
        <title>Tracing the genetic footprints of vertebrate landing in non-teleost ray-finned fishes.</title>
        <authorList>
            <person name="Bi X."/>
            <person name="Wang K."/>
            <person name="Yang L."/>
            <person name="Pan H."/>
            <person name="Jiang H."/>
            <person name="Wei Q."/>
            <person name="Fang M."/>
            <person name="Yu H."/>
            <person name="Zhu C."/>
            <person name="Cai Y."/>
            <person name="He Y."/>
            <person name="Gan X."/>
            <person name="Zeng H."/>
            <person name="Yu D."/>
            <person name="Zhu Y."/>
            <person name="Jiang H."/>
            <person name="Qiu Q."/>
            <person name="Yang H."/>
            <person name="Zhang Y.E."/>
            <person name="Wang W."/>
            <person name="Zhu M."/>
            <person name="He S."/>
            <person name="Zhang G."/>
        </authorList>
    </citation>
    <scope>NUCLEOTIDE SEQUENCE [LARGE SCALE GENOMIC DNA]</scope>
    <source>
        <strain evidence="30">Bchr_013</strain>
    </source>
</reference>
<evidence type="ECO:0000256" key="2">
    <source>
        <dbReference type="ARBA" id="ARBA00004202"/>
    </source>
</evidence>
<dbReference type="FunFam" id="3.30.200.20:FF:000245">
    <property type="entry name" value="Integrin-linked protein kinase"/>
    <property type="match status" value="1"/>
</dbReference>
<dbReference type="GO" id="GO:0005524">
    <property type="term" value="F:ATP binding"/>
    <property type="evidence" value="ECO:0007669"/>
    <property type="project" value="InterPro"/>
</dbReference>
<feature type="non-terminal residue" evidence="30">
    <location>
        <position position="1052"/>
    </location>
</feature>
<comment type="subcellular location">
    <subcellularLocation>
        <location evidence="2">Cell membrane</location>
        <topology evidence="2">Peripheral membrane protein</topology>
    </subcellularLocation>
    <subcellularLocation>
        <location evidence="4">Cytoplasm</location>
        <location evidence="4">Cell cortex</location>
    </subcellularLocation>
    <subcellularLocation>
        <location evidence="3">Cytoplasm</location>
        <location evidence="3">Myofibril</location>
        <location evidence="3">Sarcomere</location>
    </subcellularLocation>
</comment>
<evidence type="ECO:0000256" key="11">
    <source>
        <dbReference type="ARBA" id="ARBA00022833"/>
    </source>
</evidence>
<keyword evidence="16" id="KW-0028">Amino-acid biosynthesis</keyword>
<evidence type="ECO:0000256" key="16">
    <source>
        <dbReference type="ARBA" id="ARBA00023192"/>
    </source>
</evidence>
<feature type="domain" description="Protein kinase" evidence="28">
    <location>
        <begin position="161"/>
        <end position="414"/>
    </location>
</feature>
<dbReference type="GO" id="GO:0089701">
    <property type="term" value="C:U2AF complex"/>
    <property type="evidence" value="ECO:0007669"/>
    <property type="project" value="InterPro"/>
</dbReference>
<dbReference type="GO" id="GO:0019343">
    <property type="term" value="P:cysteine biosynthetic process via cystathionine"/>
    <property type="evidence" value="ECO:0007669"/>
    <property type="project" value="InterPro"/>
</dbReference>
<keyword evidence="16" id="KW-0198">Cysteine biosynthesis</keyword>
<dbReference type="Gene3D" id="3.30.70.330">
    <property type="match status" value="1"/>
</dbReference>
<comment type="cofactor">
    <cofactor evidence="1">
        <name>pyridoxal 5'-phosphate</name>
        <dbReference type="ChEBI" id="CHEBI:597326"/>
    </cofactor>
</comment>
<evidence type="ECO:0000256" key="20">
    <source>
        <dbReference type="ARBA" id="ARBA00030969"/>
    </source>
</evidence>
<evidence type="ECO:0000256" key="5">
    <source>
        <dbReference type="ARBA" id="ARBA00005003"/>
    </source>
</evidence>
<dbReference type="Pfam" id="PF00642">
    <property type="entry name" value="zf-CCCH"/>
    <property type="match status" value="1"/>
</dbReference>
<dbReference type="GO" id="GO:0004672">
    <property type="term" value="F:protein kinase activity"/>
    <property type="evidence" value="ECO:0007669"/>
    <property type="project" value="InterPro"/>
</dbReference>
<dbReference type="AlphaFoldDB" id="A0A8X7WY88"/>
<keyword evidence="12" id="KW-0694">RNA-binding</keyword>
<keyword evidence="14 25" id="KW-0040">ANK repeat</keyword>
<evidence type="ECO:0000256" key="6">
    <source>
        <dbReference type="ARBA" id="ARBA00007103"/>
    </source>
</evidence>
<keyword evidence="11 26" id="KW-0862">Zinc</keyword>
<feature type="non-terminal residue" evidence="30">
    <location>
        <position position="1"/>
    </location>
</feature>
<evidence type="ECO:0000256" key="15">
    <source>
        <dbReference type="ARBA" id="ARBA00023122"/>
    </source>
</evidence>
<comment type="catalytic activity">
    <reaction evidence="22">
        <text>L-homocysteine + L-serine = L,L-cystathionine + H2O</text>
        <dbReference type="Rhea" id="RHEA:10112"/>
        <dbReference type="ChEBI" id="CHEBI:15377"/>
        <dbReference type="ChEBI" id="CHEBI:33384"/>
        <dbReference type="ChEBI" id="CHEBI:58161"/>
        <dbReference type="ChEBI" id="CHEBI:58199"/>
        <dbReference type="EC" id="4.2.1.22"/>
    </reaction>
</comment>
<dbReference type="InterPro" id="IPR001216">
    <property type="entry name" value="P-phosphate_BS"/>
</dbReference>
<dbReference type="InterPro" id="IPR001926">
    <property type="entry name" value="TrpB-like_PALP"/>
</dbReference>
<dbReference type="GO" id="GO:0008270">
    <property type="term" value="F:zinc ion binding"/>
    <property type="evidence" value="ECO:0007669"/>
    <property type="project" value="UniProtKB-KW"/>
</dbReference>
<keyword evidence="30" id="KW-0418">Kinase</keyword>
<dbReference type="Gene3D" id="1.25.40.20">
    <property type="entry name" value="Ankyrin repeat-containing domain"/>
    <property type="match status" value="1"/>
</dbReference>
<dbReference type="InterPro" id="IPR009145">
    <property type="entry name" value="U2AF_small"/>
</dbReference>
<dbReference type="GO" id="GO:0003723">
    <property type="term" value="F:RNA binding"/>
    <property type="evidence" value="ECO:0007669"/>
    <property type="project" value="UniProtKB-KW"/>
</dbReference>
<dbReference type="PROSITE" id="PS50297">
    <property type="entry name" value="ANK_REP_REGION"/>
    <property type="match status" value="2"/>
</dbReference>
<dbReference type="GO" id="GO:0006535">
    <property type="term" value="P:cysteine biosynthetic process from serine"/>
    <property type="evidence" value="ECO:0007669"/>
    <property type="project" value="InterPro"/>
</dbReference>
<dbReference type="PRINTS" id="PR01848">
    <property type="entry name" value="U2AUXFACTOR"/>
</dbReference>
<dbReference type="SMART" id="SM00248">
    <property type="entry name" value="ANK"/>
    <property type="match status" value="2"/>
</dbReference>
<dbReference type="CDD" id="cd14057">
    <property type="entry name" value="PK_ILK"/>
    <property type="match status" value="1"/>
</dbReference>
<comment type="pathway">
    <text evidence="5">Amino-acid biosynthesis; L-cysteine biosynthesis; L-cysteine from L-homocysteine and L-serine: step 1/2.</text>
</comment>
<dbReference type="Gene3D" id="3.10.580.10">
    <property type="entry name" value="CBS-domain"/>
    <property type="match status" value="2"/>
</dbReference>
<evidence type="ECO:0000256" key="26">
    <source>
        <dbReference type="PROSITE-ProRule" id="PRU00723"/>
    </source>
</evidence>
<dbReference type="InterPro" id="IPR012677">
    <property type="entry name" value="Nucleotide-bd_a/b_plait_sf"/>
</dbReference>
<dbReference type="InterPro" id="IPR011009">
    <property type="entry name" value="Kinase-like_dom_sf"/>
</dbReference>
<feature type="zinc finger region" description="C3H1-type" evidence="26">
    <location>
        <begin position="417"/>
        <end position="445"/>
    </location>
</feature>
<dbReference type="FunFam" id="3.40.50.1100:FF:000003">
    <property type="entry name" value="Cystathionine beta-synthase"/>
    <property type="match status" value="1"/>
</dbReference>
<dbReference type="Proteomes" id="UP000886611">
    <property type="component" value="Unassembled WGS sequence"/>
</dbReference>
<dbReference type="PROSITE" id="PS50088">
    <property type="entry name" value="ANK_REPEAT"/>
    <property type="match status" value="2"/>
</dbReference>
<dbReference type="InterPro" id="IPR036052">
    <property type="entry name" value="TrpB-like_PALP_sf"/>
</dbReference>
<feature type="domain" description="C3H1-type" evidence="29">
    <location>
        <begin position="417"/>
        <end position="445"/>
    </location>
</feature>
<dbReference type="FunFam" id="1.10.510.10:FF:000187">
    <property type="entry name" value="integrin-linked protein kinase"/>
    <property type="match status" value="1"/>
</dbReference>
<dbReference type="SMART" id="SM00361">
    <property type="entry name" value="RRM_1"/>
    <property type="match status" value="1"/>
</dbReference>
<evidence type="ECO:0000256" key="8">
    <source>
        <dbReference type="ARBA" id="ARBA00022723"/>
    </source>
</evidence>
<gene>
    <name evidence="30" type="primary">Ilk</name>
    <name evidence="30" type="ORF">GTO96_0012974</name>
</gene>
<dbReference type="GO" id="GO:0005938">
    <property type="term" value="C:cell cortex"/>
    <property type="evidence" value="ECO:0007669"/>
    <property type="project" value="UniProtKB-SubCell"/>
</dbReference>
<dbReference type="EMBL" id="JAATIS010008602">
    <property type="protein sequence ID" value="KAG2457187.1"/>
    <property type="molecule type" value="Genomic_DNA"/>
</dbReference>
<evidence type="ECO:0000256" key="22">
    <source>
        <dbReference type="ARBA" id="ARBA00047490"/>
    </source>
</evidence>
<dbReference type="PROSITE" id="PS50011">
    <property type="entry name" value="PROTEIN_KINASE_DOM"/>
    <property type="match status" value="1"/>
</dbReference>
<evidence type="ECO:0000313" key="31">
    <source>
        <dbReference type="Proteomes" id="UP000886611"/>
    </source>
</evidence>
<evidence type="ECO:0000256" key="10">
    <source>
        <dbReference type="ARBA" id="ARBA00022771"/>
    </source>
</evidence>
<keyword evidence="17" id="KW-0456">Lyase</keyword>
<dbReference type="Gene3D" id="1.10.510.10">
    <property type="entry name" value="Transferase(Phosphotransferase) domain 1"/>
    <property type="match status" value="1"/>
</dbReference>
<dbReference type="InterPro" id="IPR046342">
    <property type="entry name" value="CBS_dom_sf"/>
</dbReference>
<dbReference type="Pfam" id="PF00023">
    <property type="entry name" value="Ank"/>
    <property type="match status" value="1"/>
</dbReference>
<dbReference type="SUPFAM" id="SSF56112">
    <property type="entry name" value="Protein kinase-like (PK-like)"/>
    <property type="match status" value="1"/>
</dbReference>
<dbReference type="PROSITE" id="PS50103">
    <property type="entry name" value="ZF_C3H1"/>
    <property type="match status" value="1"/>
</dbReference>
<dbReference type="GO" id="GO:0005886">
    <property type="term" value="C:plasma membrane"/>
    <property type="evidence" value="ECO:0007669"/>
    <property type="project" value="UniProtKB-SubCell"/>
</dbReference>
<evidence type="ECO:0000256" key="12">
    <source>
        <dbReference type="ARBA" id="ARBA00022884"/>
    </source>
</evidence>
<evidence type="ECO:0000256" key="7">
    <source>
        <dbReference type="ARBA" id="ARBA00012041"/>
    </source>
</evidence>
<evidence type="ECO:0000256" key="24">
    <source>
        <dbReference type="ARBA" id="ARBA00049807"/>
    </source>
</evidence>
<proteinExistence type="inferred from homology"/>
<dbReference type="GO" id="GO:0004122">
    <property type="term" value="F:cystathionine beta-synthase activity"/>
    <property type="evidence" value="ECO:0007669"/>
    <property type="project" value="UniProtKB-EC"/>
</dbReference>
<dbReference type="InterPro" id="IPR050214">
    <property type="entry name" value="Cys_Synth/Cystath_Beta-Synth"/>
</dbReference>
<feature type="repeat" description="ANK" evidence="25">
    <location>
        <begin position="33"/>
        <end position="65"/>
    </location>
</feature>
<dbReference type="InterPro" id="IPR005857">
    <property type="entry name" value="Cysta_beta_synth"/>
</dbReference>
<evidence type="ECO:0000256" key="21">
    <source>
        <dbReference type="ARBA" id="ARBA00030970"/>
    </source>
</evidence>
<dbReference type="SUPFAM" id="SSF53686">
    <property type="entry name" value="Tryptophan synthase beta subunit-like PLP-dependent enzymes"/>
    <property type="match status" value="1"/>
</dbReference>
<name>A0A8X7WY88_POLSE</name>
<sequence>MDDIFTQCREGNAVAVRLWLDNTENDLNQGDDHGFSPLHWACREGRSNVVDMLIMRGARINVMNRGDDTPLHLASSHGHRDIVSKDLLANGAQVSICNKYGETPLDKAKPHLQERLKGQAEKLGQSLAKIPYKDTFWKGTTRTRPRNGTLNKHAGIDFKQLSLSNKINDNHSGELWKGRWQGNDIVVKVLKVRDWSTRKSRDFNEEYPKLRIFSHPNVLPVLGACQTPPTPQPIIITHWMPYGSLYNVLHEGTNFVVDQTQAVKFGLDIARGMAFLHTLEPLIPRHYLNSKSIMIDEDMTARISMADVKFSFQCPGRMYSPAWVAPEALQKKPEEINRRSADMWSFAVLLWELVTREVPFADLSNMEIGMKVALEGLRPTIPPGISPHICKLMKICMNEDPAKRPKFDMIVPILEKMQDKVNCSFYFKIGACRHGDRCSRLHNKPTFSQTIALLNIYRNPQNTAQSADGLRCAVSDVEMQEHYDEFFEEVFTEMEEKYGEVEEMNVCDNLGDHLVGNVYVKVKMPSVPPNTEAGELVSECPEAIKHFSKSKEGPNQNGDTSLDRKWIRPDKPSKCTWRLGEPQKDSPHYHQQLPKVPIIMPSILNKVGDTPMVRINKINKVYKLKCEMLVKCEFFNAGGSVKDRISVRMVEDAERAGILKPGDTIIEPTSGNTGIGLALAAAVKGYRCIIVMPEKMSSEKVDVLRALGAEIVRTPTSARFDSPESHVGVAWRLKHEIPNSHILDQYRNPSNPLAHYDTTAEEILQQCEGKIDMLVAGAGTGGTISGIARKLKEKCPHCKIVGVDPVGSTLAEPEGLNVTDKSSYEVEGIGYDFIPTVLDRAVVDKWYKTDDEESFSMSRLLIKEEGLLCGGSSGSAMAAAVKAAQELKEDQRCVVILPDSVRNYMTKFLSDKWMYEKGFQKEEDVNIKKPWWWNIKLQELNLCAPLTVLPSVTCQTTIEILKEKGFDQAPVVNESGYDCFFLLKCVKIHLNDNLGKLSRILELDHFALVVHDQIQYLADGSSSLKQMVFGVVTAIDLLNFVARKEKNHTDCC</sequence>
<dbReference type="Gene3D" id="3.40.50.1100">
    <property type="match status" value="2"/>
</dbReference>
<keyword evidence="15" id="KW-0129">CBS domain</keyword>
<dbReference type="GO" id="GO:0000398">
    <property type="term" value="P:mRNA splicing, via spliceosome"/>
    <property type="evidence" value="ECO:0007669"/>
    <property type="project" value="InterPro"/>
</dbReference>
<dbReference type="InterPro" id="IPR000719">
    <property type="entry name" value="Prot_kinase_dom"/>
</dbReference>
<evidence type="ECO:0000259" key="29">
    <source>
        <dbReference type="PROSITE" id="PS50103"/>
    </source>
</evidence>
<dbReference type="SUPFAM" id="SSF48403">
    <property type="entry name" value="Ankyrin repeat"/>
    <property type="match status" value="1"/>
</dbReference>
<dbReference type="InterPro" id="IPR000571">
    <property type="entry name" value="Znf_CCCH"/>
</dbReference>
<comment type="similarity">
    <text evidence="6">Belongs to the cysteine synthase/cystathionine beta-synthase family.</text>
</comment>
<keyword evidence="9" id="KW-0677">Repeat</keyword>
<dbReference type="FunFam" id="3.40.50.1100:FF:000118">
    <property type="entry name" value="Related to CYS4-cystathionine beta-synthase"/>
    <property type="match status" value="1"/>
</dbReference>
<keyword evidence="10 26" id="KW-0863">Zinc-finger</keyword>
<comment type="caution">
    <text evidence="30">The sequence shown here is derived from an EMBL/GenBank/DDBJ whole genome shotgun (WGS) entry which is preliminary data.</text>
</comment>
<dbReference type="GO" id="GO:0030017">
    <property type="term" value="C:sarcomere"/>
    <property type="evidence" value="ECO:0007669"/>
    <property type="project" value="UniProtKB-SubCell"/>
</dbReference>
<keyword evidence="30" id="KW-0808">Transferase</keyword>
<evidence type="ECO:0000256" key="19">
    <source>
        <dbReference type="ARBA" id="ARBA00029809"/>
    </source>
</evidence>
<feature type="region of interest" description="Disordered" evidence="27">
    <location>
        <begin position="548"/>
        <end position="567"/>
    </location>
</feature>
<dbReference type="Pfam" id="PF12796">
    <property type="entry name" value="Ank_2"/>
    <property type="match status" value="1"/>
</dbReference>
<dbReference type="InterPro" id="IPR002110">
    <property type="entry name" value="Ankyrin_rpt"/>
</dbReference>
<dbReference type="PROSITE" id="PS00901">
    <property type="entry name" value="CYS_SYNTHASE"/>
    <property type="match status" value="1"/>
</dbReference>
<dbReference type="EC" id="4.2.1.22" evidence="7"/>
<feature type="repeat" description="ANK" evidence="25">
    <location>
        <begin position="66"/>
        <end position="99"/>
    </location>
</feature>
<evidence type="ECO:0000256" key="27">
    <source>
        <dbReference type="SAM" id="MobiDB-lite"/>
    </source>
</evidence>
<dbReference type="GO" id="GO:0010468">
    <property type="term" value="P:regulation of gene expression"/>
    <property type="evidence" value="ECO:0007669"/>
    <property type="project" value="UniProtKB-ARBA"/>
</dbReference>
<dbReference type="InterPro" id="IPR001245">
    <property type="entry name" value="Ser-Thr/Tyr_kinase_cat_dom"/>
</dbReference>
<evidence type="ECO:0000256" key="13">
    <source>
        <dbReference type="ARBA" id="ARBA00022898"/>
    </source>
</evidence>
<dbReference type="Pfam" id="PF00291">
    <property type="entry name" value="PALP"/>
    <property type="match status" value="1"/>
</dbReference>
<dbReference type="NCBIfam" id="TIGR01137">
    <property type="entry name" value="cysta_beta"/>
    <property type="match status" value="1"/>
</dbReference>
<dbReference type="Gene3D" id="3.30.200.20">
    <property type="entry name" value="Phosphorylase Kinase, domain 1"/>
    <property type="match status" value="1"/>
</dbReference>
<organism evidence="30 31">
    <name type="scientific">Polypterus senegalus</name>
    <name type="common">Senegal bichir</name>
    <dbReference type="NCBI Taxonomy" id="55291"/>
    <lineage>
        <taxon>Eukaryota</taxon>
        <taxon>Metazoa</taxon>
        <taxon>Chordata</taxon>
        <taxon>Craniata</taxon>
        <taxon>Vertebrata</taxon>
        <taxon>Euteleostomi</taxon>
        <taxon>Actinopterygii</taxon>
        <taxon>Polypteriformes</taxon>
        <taxon>Polypteridae</taxon>
        <taxon>Polypterus</taxon>
    </lineage>
</organism>
<keyword evidence="31" id="KW-1185">Reference proteome</keyword>
<evidence type="ECO:0000256" key="18">
    <source>
        <dbReference type="ARBA" id="ARBA00026192"/>
    </source>
</evidence>
<dbReference type="InterPro" id="IPR003954">
    <property type="entry name" value="RRM_euk-type"/>
</dbReference>